<dbReference type="AlphaFoldDB" id="A0A1V3J5I9"/>
<dbReference type="Gene3D" id="3.40.50.150">
    <property type="entry name" value="Vaccinia Virus protein VP39"/>
    <property type="match status" value="1"/>
</dbReference>
<evidence type="ECO:0000256" key="3">
    <source>
        <dbReference type="ARBA" id="ARBA00022691"/>
    </source>
</evidence>
<comment type="caution">
    <text evidence="4">The sequence shown here is derived from an EMBL/GenBank/DDBJ whole genome shotgun (WGS) entry which is preliminary data.</text>
</comment>
<evidence type="ECO:0000256" key="2">
    <source>
        <dbReference type="ARBA" id="ARBA00022679"/>
    </source>
</evidence>
<protein>
    <submittedName>
        <fullName evidence="4">DNA methyltransferase</fullName>
    </submittedName>
</protein>
<dbReference type="PROSITE" id="PS00094">
    <property type="entry name" value="C5_MTASE_1"/>
    <property type="match status" value="1"/>
</dbReference>
<dbReference type="GO" id="GO:0008168">
    <property type="term" value="F:methyltransferase activity"/>
    <property type="evidence" value="ECO:0007669"/>
    <property type="project" value="UniProtKB-KW"/>
</dbReference>
<proteinExistence type="predicted"/>
<gene>
    <name evidence="4" type="ORF">BKK54_06300</name>
</gene>
<dbReference type="EMBL" id="MLHN01000010">
    <property type="protein sequence ID" value="OOF50364.1"/>
    <property type="molecule type" value="Genomic_DNA"/>
</dbReference>
<keyword evidence="1 4" id="KW-0489">Methyltransferase</keyword>
<keyword evidence="3" id="KW-0949">S-adenosyl-L-methionine</keyword>
<reference evidence="4 5" key="1">
    <citation type="submission" date="2016-10" db="EMBL/GenBank/DDBJ databases">
        <title>Rodentibacter gen. nov. and new species.</title>
        <authorList>
            <person name="Christensen H."/>
        </authorList>
    </citation>
    <scope>NUCLEOTIDE SEQUENCE [LARGE SCALE GENOMIC DNA]</scope>
    <source>
        <strain evidence="5">ppn416</strain>
    </source>
</reference>
<organism evidence="4 5">
    <name type="scientific">Rodentibacter genomosp. 1</name>
    <dbReference type="NCBI Taxonomy" id="1908264"/>
    <lineage>
        <taxon>Bacteria</taxon>
        <taxon>Pseudomonadati</taxon>
        <taxon>Pseudomonadota</taxon>
        <taxon>Gammaproteobacteria</taxon>
        <taxon>Pasteurellales</taxon>
        <taxon>Pasteurellaceae</taxon>
        <taxon>Rodentibacter</taxon>
    </lineage>
</organism>
<keyword evidence="5" id="KW-1185">Reference proteome</keyword>
<dbReference type="STRING" id="1908264.BKK54_06300"/>
<dbReference type="GO" id="GO:0032259">
    <property type="term" value="P:methylation"/>
    <property type="evidence" value="ECO:0007669"/>
    <property type="project" value="UniProtKB-KW"/>
</dbReference>
<keyword evidence="2 4" id="KW-0808">Transferase</keyword>
<dbReference type="SUPFAM" id="SSF53335">
    <property type="entry name" value="S-adenosyl-L-methionine-dependent methyltransferases"/>
    <property type="match status" value="1"/>
</dbReference>
<evidence type="ECO:0000256" key="1">
    <source>
        <dbReference type="ARBA" id="ARBA00022603"/>
    </source>
</evidence>
<sequence>MIVWALFDSGNGCYTQAAKAFPQMQIYPIGIDIKRKNQHFISLNLGDYSRLFGNHTLFKTLDRLPKPDVILASPPCESWSLASGMKNGNACWRQIKPTPSHFRIRKRADYTKARFNYDRSFLNRINGELCIYNTIEIIKRYQPKIYIIENPAFGRIWDYIEHILGFGIPFDNLTYYSDYGYIVKKPTKFKSNISLRLSRQGFPSKVTWEMFRGDYNERSNIPLALLKEIYPQIIQYLQDSTNDTKEII</sequence>
<evidence type="ECO:0000313" key="4">
    <source>
        <dbReference type="EMBL" id="OOF50364.1"/>
    </source>
</evidence>
<evidence type="ECO:0000313" key="5">
    <source>
        <dbReference type="Proteomes" id="UP000188481"/>
    </source>
</evidence>
<dbReference type="InterPro" id="IPR018117">
    <property type="entry name" value="C5_DNA_meth_AS"/>
</dbReference>
<accession>A0A1V3J5I9</accession>
<name>A0A1V3J5I9_9PAST</name>
<dbReference type="Proteomes" id="UP000188481">
    <property type="component" value="Unassembled WGS sequence"/>
</dbReference>
<dbReference type="InterPro" id="IPR029063">
    <property type="entry name" value="SAM-dependent_MTases_sf"/>
</dbReference>